<organism evidence="1 2">
    <name type="scientific">Marasmius tenuissimus</name>
    <dbReference type="NCBI Taxonomy" id="585030"/>
    <lineage>
        <taxon>Eukaryota</taxon>
        <taxon>Fungi</taxon>
        <taxon>Dikarya</taxon>
        <taxon>Basidiomycota</taxon>
        <taxon>Agaricomycotina</taxon>
        <taxon>Agaricomycetes</taxon>
        <taxon>Agaricomycetidae</taxon>
        <taxon>Agaricales</taxon>
        <taxon>Marasmiineae</taxon>
        <taxon>Marasmiaceae</taxon>
        <taxon>Marasmius</taxon>
    </lineage>
</organism>
<accession>A0ABR2ZGA2</accession>
<evidence type="ECO:0000313" key="2">
    <source>
        <dbReference type="Proteomes" id="UP001437256"/>
    </source>
</evidence>
<dbReference type="Proteomes" id="UP001437256">
    <property type="component" value="Unassembled WGS sequence"/>
</dbReference>
<protein>
    <submittedName>
        <fullName evidence="1">Uncharacterized protein</fullName>
    </submittedName>
</protein>
<reference evidence="1 2" key="1">
    <citation type="submission" date="2024-05" db="EMBL/GenBank/DDBJ databases">
        <title>A draft genome resource for the thread blight pathogen Marasmius tenuissimus strain MS-2.</title>
        <authorList>
            <person name="Yulfo-Soto G.E."/>
            <person name="Baruah I.K."/>
            <person name="Amoako-Attah I."/>
            <person name="Bukari Y."/>
            <person name="Meinhardt L.W."/>
            <person name="Bailey B.A."/>
            <person name="Cohen S.P."/>
        </authorList>
    </citation>
    <scope>NUCLEOTIDE SEQUENCE [LARGE SCALE GENOMIC DNA]</scope>
    <source>
        <strain evidence="1 2">MS-2</strain>
    </source>
</reference>
<gene>
    <name evidence="1" type="ORF">AAF712_013434</name>
</gene>
<name>A0ABR2ZGA2_9AGAR</name>
<keyword evidence="2" id="KW-1185">Reference proteome</keyword>
<evidence type="ECO:0000313" key="1">
    <source>
        <dbReference type="EMBL" id="KAL0059793.1"/>
    </source>
</evidence>
<proteinExistence type="predicted"/>
<dbReference type="EMBL" id="JBBXMP010000206">
    <property type="protein sequence ID" value="KAL0059793.1"/>
    <property type="molecule type" value="Genomic_DNA"/>
</dbReference>
<sequence length="258" mass="29487">MERTIAAYERRMQLDSNPYGNLGVEITEQAIANAMYALDPSLQVTLKPSNSPSYSRSVGSGYQSLHPRDQYIMDPEVAQVFKVFCEACGWQRSTDRINLKSTPVVEHFARLRLPNGQITRSRWQETKREDEAVRRARNIKVILGHNKRFAEVLFYYTFTKRGVCHTLAAVNFFSPPDPDILEASLNTLNVCKERSKVTVIDAKWIIEVVVMVPFRCPDVAWDNGTNVDEYFVVEKTFSNAVEHSDNEDEGDDGRDESR</sequence>
<comment type="caution">
    <text evidence="1">The sequence shown here is derived from an EMBL/GenBank/DDBJ whole genome shotgun (WGS) entry which is preliminary data.</text>
</comment>